<dbReference type="PANTHER" id="PTHR43420">
    <property type="entry name" value="ACETYLTRANSFERASE"/>
    <property type="match status" value="1"/>
</dbReference>
<dbReference type="InterPro" id="IPR006464">
    <property type="entry name" value="AcTrfase_RimI/Ard1"/>
</dbReference>
<accession>A0A563VZZ5</accession>
<evidence type="ECO:0000256" key="2">
    <source>
        <dbReference type="ARBA" id="ARBA00022490"/>
    </source>
</evidence>
<keyword evidence="7" id="KW-1185">Reference proteome</keyword>
<dbReference type="NCBIfam" id="TIGR01575">
    <property type="entry name" value="rimI"/>
    <property type="match status" value="1"/>
</dbReference>
<sequence>MIKRLEIKPAIANQVKDIIVLDQLCFDGIWSKHGYLREINSPNSSLLLLWVTETDLSPKMLGIGCLWSILEEAHITLLGIHPEYHRQGLGMLLLHSLLQEGVTRGLKRATLEVRPTNQPAINLYEKFGFKVAGRRRNYYPKTGEDALILWLNGLNKGDFQQQLDSWRLQIKKRLLRHYTIA</sequence>
<dbReference type="InterPro" id="IPR016181">
    <property type="entry name" value="Acyl_CoA_acyltransferase"/>
</dbReference>
<dbReference type="OrthoDB" id="9794566at2"/>
<dbReference type="Pfam" id="PF00583">
    <property type="entry name" value="Acetyltransf_1"/>
    <property type="match status" value="1"/>
</dbReference>
<keyword evidence="4" id="KW-0012">Acyltransferase</keyword>
<dbReference type="Proteomes" id="UP000320055">
    <property type="component" value="Unassembled WGS sequence"/>
</dbReference>
<evidence type="ECO:0000256" key="1">
    <source>
        <dbReference type="ARBA" id="ARBA00005395"/>
    </source>
</evidence>
<dbReference type="RefSeq" id="WP_144875645.1">
    <property type="nucleotide sequence ID" value="NZ_LR214260.1"/>
</dbReference>
<dbReference type="SUPFAM" id="SSF55729">
    <property type="entry name" value="Acyl-CoA N-acyltransferases (Nat)"/>
    <property type="match status" value="1"/>
</dbReference>
<dbReference type="InterPro" id="IPR050680">
    <property type="entry name" value="YpeA/RimI_acetyltransf"/>
</dbReference>
<dbReference type="GO" id="GO:0008080">
    <property type="term" value="F:N-acetyltransferase activity"/>
    <property type="evidence" value="ECO:0007669"/>
    <property type="project" value="InterPro"/>
</dbReference>
<keyword evidence="3 6" id="KW-0808">Transferase</keyword>
<reference evidence="6 7" key="1">
    <citation type="submission" date="2019-01" db="EMBL/GenBank/DDBJ databases">
        <authorList>
            <person name="Brito A."/>
        </authorList>
    </citation>
    <scope>NUCLEOTIDE SEQUENCE [LARGE SCALE GENOMIC DNA]</scope>
    <source>
        <strain evidence="6">1</strain>
    </source>
</reference>
<dbReference type="PROSITE" id="PS51186">
    <property type="entry name" value="GNAT"/>
    <property type="match status" value="1"/>
</dbReference>
<feature type="domain" description="N-acetyltransferase" evidence="5">
    <location>
        <begin position="5"/>
        <end position="154"/>
    </location>
</feature>
<evidence type="ECO:0000259" key="5">
    <source>
        <dbReference type="PROSITE" id="PS51186"/>
    </source>
</evidence>
<evidence type="ECO:0000256" key="4">
    <source>
        <dbReference type="ARBA" id="ARBA00023315"/>
    </source>
</evidence>
<dbReference type="AlphaFoldDB" id="A0A563VZZ5"/>
<evidence type="ECO:0000313" key="6">
    <source>
        <dbReference type="EMBL" id="VEP17011.1"/>
    </source>
</evidence>
<dbReference type="EMBL" id="CAACVJ010000475">
    <property type="protein sequence ID" value="VEP17011.1"/>
    <property type="molecule type" value="Genomic_DNA"/>
</dbReference>
<comment type="similarity">
    <text evidence="1">Belongs to the acetyltransferase family. RimI subfamily.</text>
</comment>
<evidence type="ECO:0000256" key="3">
    <source>
        <dbReference type="ARBA" id="ARBA00022679"/>
    </source>
</evidence>
<proteinExistence type="inferred from homology"/>
<organism evidence="6 7">
    <name type="scientific">Hyella patelloides LEGE 07179</name>
    <dbReference type="NCBI Taxonomy" id="945734"/>
    <lineage>
        <taxon>Bacteria</taxon>
        <taxon>Bacillati</taxon>
        <taxon>Cyanobacteriota</taxon>
        <taxon>Cyanophyceae</taxon>
        <taxon>Pleurocapsales</taxon>
        <taxon>Hyellaceae</taxon>
        <taxon>Hyella</taxon>
    </lineage>
</organism>
<name>A0A563VZZ5_9CYAN</name>
<evidence type="ECO:0000313" key="7">
    <source>
        <dbReference type="Proteomes" id="UP000320055"/>
    </source>
</evidence>
<gene>
    <name evidence="6" type="ORF">H1P_5260002</name>
</gene>
<keyword evidence="2" id="KW-0963">Cytoplasm</keyword>
<dbReference type="InterPro" id="IPR000182">
    <property type="entry name" value="GNAT_dom"/>
</dbReference>
<dbReference type="Gene3D" id="3.40.630.30">
    <property type="match status" value="1"/>
</dbReference>
<protein>
    <submittedName>
        <fullName evidence="6">Ribosomal-protein-alanine acetyltransferase</fullName>
    </submittedName>
</protein>
<dbReference type="PANTHER" id="PTHR43420:SF44">
    <property type="entry name" value="ACETYLTRANSFERASE YPEA"/>
    <property type="match status" value="1"/>
</dbReference>